<dbReference type="Pfam" id="PF00589">
    <property type="entry name" value="Phage_integrase"/>
    <property type="match status" value="1"/>
</dbReference>
<dbReference type="EMBL" id="JAHBOM010000019">
    <property type="protein sequence ID" value="MBU8825818.1"/>
    <property type="molecule type" value="Genomic_DNA"/>
</dbReference>
<reference evidence="3 4" key="1">
    <citation type="submission" date="2021-05" db="EMBL/GenBank/DDBJ databases">
        <title>Draft Genome Sequences of Clinical Respiratory Isolates of Mycobacterium goodii Recovered in Ireland.</title>
        <authorList>
            <person name="Flanagan P.R."/>
            <person name="Mok S."/>
            <person name="Roycroft E."/>
            <person name="Rogers T.R."/>
            <person name="Fitzgibbon M."/>
        </authorList>
    </citation>
    <scope>NUCLEOTIDE SEQUENCE [LARGE SCALE GENOMIC DNA]</scope>
    <source>
        <strain evidence="3 4">14IE55</strain>
    </source>
</reference>
<proteinExistence type="predicted"/>
<keyword evidence="1" id="KW-0233">DNA recombination</keyword>
<dbReference type="InterPro" id="IPR013762">
    <property type="entry name" value="Integrase-like_cat_sf"/>
</dbReference>
<dbReference type="Proteomes" id="UP000696413">
    <property type="component" value="Unassembled WGS sequence"/>
</dbReference>
<evidence type="ECO:0000313" key="3">
    <source>
        <dbReference type="EMBL" id="MBU8825818.1"/>
    </source>
</evidence>
<evidence type="ECO:0000259" key="2">
    <source>
        <dbReference type="PROSITE" id="PS51898"/>
    </source>
</evidence>
<evidence type="ECO:0000256" key="1">
    <source>
        <dbReference type="ARBA" id="ARBA00023172"/>
    </source>
</evidence>
<keyword evidence="4" id="KW-1185">Reference proteome</keyword>
<dbReference type="SUPFAM" id="SSF56349">
    <property type="entry name" value="DNA breaking-rejoining enzymes"/>
    <property type="match status" value="1"/>
</dbReference>
<gene>
    <name evidence="3" type="ORF">KL859_23460</name>
</gene>
<organism evidence="3 4">
    <name type="scientific">Mycolicibacterium goodii</name>
    <name type="common">Mycobacterium goodii</name>
    <dbReference type="NCBI Taxonomy" id="134601"/>
    <lineage>
        <taxon>Bacteria</taxon>
        <taxon>Bacillati</taxon>
        <taxon>Actinomycetota</taxon>
        <taxon>Actinomycetes</taxon>
        <taxon>Mycobacteriales</taxon>
        <taxon>Mycobacteriaceae</taxon>
        <taxon>Mycolicibacterium</taxon>
    </lineage>
</organism>
<name>A0ABS6HWV5_MYCGD</name>
<dbReference type="InterPro" id="IPR011010">
    <property type="entry name" value="DNA_brk_join_enz"/>
</dbReference>
<sequence>MVSPPALKFHALRHTYASLCVAAGIPPLQLSRFMGHAKVTTTLAIYTHLFDDDHTETMAALEAMCRPVEAPNVVAMRRRCS</sequence>
<dbReference type="InterPro" id="IPR002104">
    <property type="entry name" value="Integrase_catalytic"/>
</dbReference>
<dbReference type="Gene3D" id="1.10.443.10">
    <property type="entry name" value="Intergrase catalytic core"/>
    <property type="match status" value="1"/>
</dbReference>
<feature type="domain" description="Tyr recombinase" evidence="2">
    <location>
        <begin position="1"/>
        <end position="60"/>
    </location>
</feature>
<evidence type="ECO:0000313" key="4">
    <source>
        <dbReference type="Proteomes" id="UP000696413"/>
    </source>
</evidence>
<dbReference type="PROSITE" id="PS51898">
    <property type="entry name" value="TYR_RECOMBINASE"/>
    <property type="match status" value="1"/>
</dbReference>
<comment type="caution">
    <text evidence="3">The sequence shown here is derived from an EMBL/GenBank/DDBJ whole genome shotgun (WGS) entry which is preliminary data.</text>
</comment>
<protein>
    <submittedName>
        <fullName evidence="3">Tyrosine-type recombinase/integrase</fullName>
    </submittedName>
</protein>
<accession>A0ABS6HWV5</accession>